<dbReference type="GO" id="GO:0005840">
    <property type="term" value="C:ribosome"/>
    <property type="evidence" value="ECO:0007669"/>
    <property type="project" value="UniProtKB-KW"/>
</dbReference>
<dbReference type="EMBL" id="JN674636">
    <property type="protein sequence ID" value="AEW12966.1"/>
    <property type="molecule type" value="Genomic_DNA"/>
</dbReference>
<name>I6NJW9_9EUGL</name>
<dbReference type="GO" id="GO:1990904">
    <property type="term" value="C:ribonucleoprotein complex"/>
    <property type="evidence" value="ECO:0007669"/>
    <property type="project" value="UniProtKB-KW"/>
</dbReference>
<dbReference type="PANTHER" id="PTHR35108">
    <property type="entry name" value="30S RIBOSOMAL PROTEIN 3, CHLOROPLASTIC"/>
    <property type="match status" value="1"/>
</dbReference>
<dbReference type="AlphaFoldDB" id="I6NJW9"/>
<proteinExistence type="inferred from homology"/>
<dbReference type="Gene3D" id="3.30.390.140">
    <property type="match status" value="1"/>
</dbReference>
<evidence type="ECO:0000256" key="4">
    <source>
        <dbReference type="ARBA" id="ARBA00022528"/>
    </source>
</evidence>
<reference evidence="8" key="1">
    <citation type="journal article" date="2013" name="J. Eukaryot. Microbiol.">
        <title>Tracing patterns of chloroplast evolution in euglenoids: contributions from Colacium vesiculosum and Strombomonas acuminata (Euglenophyta).</title>
        <authorList>
            <person name="Wiegert K.E."/>
            <person name="Bennett M.S."/>
            <person name="Triemer R.E."/>
        </authorList>
    </citation>
    <scope>NUCLEOTIDE SEQUENCE</scope>
</reference>
<organism evidence="8">
    <name type="scientific">Colacium vesiculosum</name>
    <dbReference type="NCBI Taxonomy" id="102910"/>
    <lineage>
        <taxon>Eukaryota</taxon>
        <taxon>Discoba</taxon>
        <taxon>Euglenozoa</taxon>
        <taxon>Euglenida</taxon>
        <taxon>Spirocuta</taxon>
        <taxon>Euglenophyceae</taxon>
        <taxon>Euglenales</taxon>
        <taxon>Euglenaceae</taxon>
        <taxon>Colacium</taxon>
    </lineage>
</organism>
<evidence type="ECO:0000256" key="5">
    <source>
        <dbReference type="ARBA" id="ARBA00022980"/>
    </source>
</evidence>
<comment type="similarity">
    <text evidence="2">Belongs to the chloroplast-specific ribosomal protein cS23 family.</text>
</comment>
<accession>I6NJW9</accession>
<dbReference type="GO" id="GO:0003735">
    <property type="term" value="F:structural constituent of ribosome"/>
    <property type="evidence" value="ECO:0007669"/>
    <property type="project" value="InterPro"/>
</dbReference>
<gene>
    <name evidence="8" type="primary">ycf65</name>
</gene>
<evidence type="ECO:0000256" key="3">
    <source>
        <dbReference type="ARBA" id="ARBA00011458"/>
    </source>
</evidence>
<dbReference type="InterPro" id="IPR006924">
    <property type="entry name" value="Ribosomal_cS23-like"/>
</dbReference>
<keyword evidence="8" id="KW-0934">Plastid</keyword>
<comment type="subunit">
    <text evidence="3">Part of the 30S ribosomal subunit.</text>
</comment>
<evidence type="ECO:0000256" key="2">
    <source>
        <dbReference type="ARBA" id="ARBA00008561"/>
    </source>
</evidence>
<evidence type="ECO:0000313" key="8">
    <source>
        <dbReference type="EMBL" id="AEW12966.1"/>
    </source>
</evidence>
<dbReference type="Pfam" id="PF04839">
    <property type="entry name" value="PSRP-3_Ycf65"/>
    <property type="match status" value="1"/>
</dbReference>
<geneLocation type="chloroplast" evidence="8"/>
<comment type="subcellular location">
    <subcellularLocation>
        <location evidence="1">Plastid</location>
        <location evidence="1">Chloroplast</location>
    </subcellularLocation>
</comment>
<evidence type="ECO:0000256" key="7">
    <source>
        <dbReference type="ARBA" id="ARBA00035379"/>
    </source>
</evidence>
<dbReference type="InterPro" id="IPR038447">
    <property type="entry name" value="PSRP-3/Ycf65_sf"/>
</dbReference>
<dbReference type="GO" id="GO:0009507">
    <property type="term" value="C:chloroplast"/>
    <property type="evidence" value="ECO:0007669"/>
    <property type="project" value="UniProtKB-SubCell"/>
</dbReference>
<keyword evidence="6" id="KW-0687">Ribonucleoprotein</keyword>
<keyword evidence="5 8" id="KW-0689">Ribosomal protein</keyword>
<protein>
    <recommendedName>
        <fullName evidence="7">30S ribosomal protein 3, chloroplastic</fullName>
    </recommendedName>
</protein>
<keyword evidence="4 8" id="KW-0150">Chloroplast</keyword>
<evidence type="ECO:0000256" key="6">
    <source>
        <dbReference type="ARBA" id="ARBA00023274"/>
    </source>
</evidence>
<evidence type="ECO:0000256" key="1">
    <source>
        <dbReference type="ARBA" id="ARBA00004229"/>
    </source>
</evidence>
<dbReference type="GO" id="GO:0006412">
    <property type="term" value="P:translation"/>
    <property type="evidence" value="ECO:0007669"/>
    <property type="project" value="InterPro"/>
</dbReference>
<sequence length="101" mass="12046">MKKFALNFLWSDKAIGVALEQKVGEKVIPITPYVYWPSGDAWDVMRVYLDQKNWISNEYGFVFLTRITDVINYWQDRELNQRVDVNKLREKFPDCTFGGYR</sequence>
<dbReference type="PANTHER" id="PTHR35108:SF1">
    <property type="entry name" value="OS04G0461100 PROTEIN"/>
    <property type="match status" value="1"/>
</dbReference>